<keyword evidence="4" id="KW-0653">Protein transport</keyword>
<dbReference type="InterPro" id="IPR027417">
    <property type="entry name" value="P-loop_NTPase"/>
</dbReference>
<dbReference type="FunFam" id="3.40.50.300:FF:000398">
    <property type="entry name" value="Type IV pilus assembly ATPase PilB"/>
    <property type="match status" value="1"/>
</dbReference>
<dbReference type="InterPro" id="IPR007831">
    <property type="entry name" value="T2SS_GspE_N"/>
</dbReference>
<comment type="catalytic activity">
    <reaction evidence="7">
        <text>ATP + H2O + cellular proteinSide 1 = ADP + phosphate + cellular proteinSide 2.</text>
        <dbReference type="EC" id="7.4.2.8"/>
    </reaction>
</comment>
<dbReference type="GO" id="GO:0005886">
    <property type="term" value="C:plasma membrane"/>
    <property type="evidence" value="ECO:0007669"/>
    <property type="project" value="TreeGrafter"/>
</dbReference>
<dbReference type="InterPro" id="IPR001482">
    <property type="entry name" value="T2SS/T4SS_dom"/>
</dbReference>
<dbReference type="EMBL" id="BART01000526">
    <property type="protein sequence ID" value="GAG73266.1"/>
    <property type="molecule type" value="Genomic_DNA"/>
</dbReference>
<dbReference type="FunFam" id="3.30.300.160:FF:000002">
    <property type="entry name" value="Type II secretion system protein E"/>
    <property type="match status" value="1"/>
</dbReference>
<dbReference type="NCBIfam" id="TIGR02533">
    <property type="entry name" value="type_II_gspE"/>
    <property type="match status" value="1"/>
</dbReference>
<evidence type="ECO:0000256" key="2">
    <source>
        <dbReference type="ARBA" id="ARBA00022741"/>
    </source>
</evidence>
<feature type="domain" description="Bacterial type II secretion system protein E" evidence="8">
    <location>
        <begin position="388"/>
        <end position="402"/>
    </location>
</feature>
<dbReference type="SUPFAM" id="SSF52540">
    <property type="entry name" value="P-loop containing nucleoside triphosphate hydrolases"/>
    <property type="match status" value="1"/>
</dbReference>
<dbReference type="Pfam" id="PF00437">
    <property type="entry name" value="T2SSE"/>
    <property type="match status" value="1"/>
</dbReference>
<evidence type="ECO:0000256" key="7">
    <source>
        <dbReference type="ARBA" id="ARBA00034006"/>
    </source>
</evidence>
<dbReference type="AlphaFoldDB" id="X1BMC1"/>
<gene>
    <name evidence="9" type="ORF">S01H4_02426</name>
</gene>
<dbReference type="PANTHER" id="PTHR30258:SF3">
    <property type="entry name" value="SLL1921 PROTEIN"/>
    <property type="match status" value="1"/>
</dbReference>
<protein>
    <recommendedName>
        <fullName evidence="6">protein-secreting ATPase</fullName>
        <ecNumber evidence="6">7.4.2.8</ecNumber>
    </recommendedName>
</protein>
<dbReference type="SMART" id="SM00382">
    <property type="entry name" value="AAA"/>
    <property type="match status" value="1"/>
</dbReference>
<sequence length="572" mass="64377">MKMPKKLYTNKRIGDILIEQGLITPQQLKEALKLQREGNKKRLGETLVEIGAISREELYEVLQYIYETEYVDLLNYVIDPEVISLIPEKTAMQFTLIPISKSDNELVIAMANPLDVYAIDFVKDYTKVKKIKCMLATEEDIINAINNYYELGDYEDIIEKLGTEIIFKKEEEEEDSKKLEEISREAPIIQLVNMLIVQGVKDRASDIHVEPNERGLLIRFRIDGMLHDTRTLPNKIKSAIISRIKILAKMDIAERRLPQDGRFQVKFGIKEVDLRVSTIPTVFGEKVVLRLLDKSKGLIMLERLGFLPDQLTQFESIISKSYGIILLTGPTGSGKTTTLYAALNEVNSKDKNIITVEDPVEYKLARINQIQIKPKINLTFANALRSILRQDPDVIMVGEIRDTETAQIAVQAALTGHLVFSTLHTNDAASALTRLIDMEIEPFLISSSVMGVIAQRLVRVICEKCKEEYVPGEDVLRGLNIEEKLGNNKDKFTLFRGAGCSFCKDTGYYGRTSIYELIVLDEEIKSLVVSKASSNVINDAALKKGMKTLKDCGLEKAIQGITTIGEVLRVAG</sequence>
<dbReference type="Gene3D" id="3.40.50.300">
    <property type="entry name" value="P-loop containing nucleotide triphosphate hydrolases"/>
    <property type="match status" value="1"/>
</dbReference>
<dbReference type="EC" id="7.4.2.8" evidence="6"/>
<evidence type="ECO:0000256" key="6">
    <source>
        <dbReference type="ARBA" id="ARBA00024382"/>
    </source>
</evidence>
<dbReference type="GO" id="GO:0005524">
    <property type="term" value="F:ATP binding"/>
    <property type="evidence" value="ECO:0007669"/>
    <property type="project" value="UniProtKB-KW"/>
</dbReference>
<dbReference type="Gene3D" id="3.30.450.90">
    <property type="match status" value="1"/>
</dbReference>
<evidence type="ECO:0000256" key="1">
    <source>
        <dbReference type="ARBA" id="ARBA00022448"/>
    </source>
</evidence>
<reference evidence="9" key="1">
    <citation type="journal article" date="2014" name="Front. Microbiol.">
        <title>High frequency of phylogenetically diverse reductive dehalogenase-homologous genes in deep subseafloor sedimentary metagenomes.</title>
        <authorList>
            <person name="Kawai M."/>
            <person name="Futagami T."/>
            <person name="Toyoda A."/>
            <person name="Takaki Y."/>
            <person name="Nishi S."/>
            <person name="Hori S."/>
            <person name="Arai W."/>
            <person name="Tsubouchi T."/>
            <person name="Morono Y."/>
            <person name="Uchiyama I."/>
            <person name="Ito T."/>
            <person name="Fujiyama A."/>
            <person name="Inagaki F."/>
            <person name="Takami H."/>
        </authorList>
    </citation>
    <scope>NUCLEOTIDE SEQUENCE</scope>
    <source>
        <strain evidence="9">Expedition CK06-06</strain>
    </source>
</reference>
<dbReference type="Gene3D" id="3.30.300.160">
    <property type="entry name" value="Type II secretion system, protein E, N-terminal domain"/>
    <property type="match status" value="1"/>
</dbReference>
<keyword evidence="5" id="KW-1278">Translocase</keyword>
<dbReference type="GO" id="GO:0015627">
    <property type="term" value="C:type II protein secretion system complex"/>
    <property type="evidence" value="ECO:0007669"/>
    <property type="project" value="InterPro"/>
</dbReference>
<evidence type="ECO:0000256" key="4">
    <source>
        <dbReference type="ARBA" id="ARBA00022927"/>
    </source>
</evidence>
<comment type="caution">
    <text evidence="9">The sequence shown here is derived from an EMBL/GenBank/DDBJ whole genome shotgun (WGS) entry which is preliminary data.</text>
</comment>
<dbReference type="CDD" id="cd01129">
    <property type="entry name" value="PulE-GspE-like"/>
    <property type="match status" value="1"/>
</dbReference>
<dbReference type="InterPro" id="IPR003593">
    <property type="entry name" value="AAA+_ATPase"/>
</dbReference>
<dbReference type="PANTHER" id="PTHR30258">
    <property type="entry name" value="TYPE II SECRETION SYSTEM PROTEIN GSPE-RELATED"/>
    <property type="match status" value="1"/>
</dbReference>
<proteinExistence type="predicted"/>
<name>X1BMC1_9ZZZZ</name>
<keyword evidence="1" id="KW-0813">Transport</keyword>
<keyword evidence="2" id="KW-0547">Nucleotide-binding</keyword>
<evidence type="ECO:0000313" key="9">
    <source>
        <dbReference type="EMBL" id="GAG73266.1"/>
    </source>
</evidence>
<evidence type="ECO:0000256" key="5">
    <source>
        <dbReference type="ARBA" id="ARBA00022967"/>
    </source>
</evidence>
<dbReference type="InterPro" id="IPR013369">
    <property type="entry name" value="T2SS_GspE"/>
</dbReference>
<keyword evidence="3" id="KW-0067">ATP-binding</keyword>
<evidence type="ECO:0000259" key="8">
    <source>
        <dbReference type="PROSITE" id="PS00662"/>
    </source>
</evidence>
<accession>X1BMC1</accession>
<evidence type="ECO:0000256" key="3">
    <source>
        <dbReference type="ARBA" id="ARBA00022840"/>
    </source>
</evidence>
<dbReference type="FunFam" id="3.30.450.90:FF:000001">
    <property type="entry name" value="Type II secretion system ATPase GspE"/>
    <property type="match status" value="1"/>
</dbReference>
<dbReference type="GO" id="GO:0008564">
    <property type="term" value="F:protein-exporting ATPase activity"/>
    <property type="evidence" value="ECO:0007669"/>
    <property type="project" value="UniProtKB-EC"/>
</dbReference>
<dbReference type="Pfam" id="PF05157">
    <property type="entry name" value="MshEN"/>
    <property type="match status" value="1"/>
</dbReference>
<dbReference type="InterPro" id="IPR037257">
    <property type="entry name" value="T2SS_E_N_sf"/>
</dbReference>
<dbReference type="SUPFAM" id="SSF160246">
    <property type="entry name" value="EspE N-terminal domain-like"/>
    <property type="match status" value="1"/>
</dbReference>
<organism evidence="9">
    <name type="scientific">marine sediment metagenome</name>
    <dbReference type="NCBI Taxonomy" id="412755"/>
    <lineage>
        <taxon>unclassified sequences</taxon>
        <taxon>metagenomes</taxon>
        <taxon>ecological metagenomes</taxon>
    </lineage>
</organism>
<dbReference type="PROSITE" id="PS00662">
    <property type="entry name" value="T2SP_E"/>
    <property type="match status" value="1"/>
</dbReference>
<dbReference type="GO" id="GO:0016887">
    <property type="term" value="F:ATP hydrolysis activity"/>
    <property type="evidence" value="ECO:0007669"/>
    <property type="project" value="TreeGrafter"/>
</dbReference>
<dbReference type="GO" id="GO:0015628">
    <property type="term" value="P:protein secretion by the type II secretion system"/>
    <property type="evidence" value="ECO:0007669"/>
    <property type="project" value="InterPro"/>
</dbReference>